<reference evidence="2 3" key="1">
    <citation type="journal article" date="2019" name="Sci. Rep.">
        <title>Orb-weaving spider Araneus ventricosus genome elucidates the spidroin gene catalogue.</title>
        <authorList>
            <person name="Kono N."/>
            <person name="Nakamura H."/>
            <person name="Ohtoshi R."/>
            <person name="Moran D.A.P."/>
            <person name="Shinohara A."/>
            <person name="Yoshida Y."/>
            <person name="Fujiwara M."/>
            <person name="Mori M."/>
            <person name="Tomita M."/>
            <person name="Arakawa K."/>
        </authorList>
    </citation>
    <scope>NUCLEOTIDE SEQUENCE [LARGE SCALE GENOMIC DNA]</scope>
</reference>
<dbReference type="Proteomes" id="UP000499080">
    <property type="component" value="Unassembled WGS sequence"/>
</dbReference>
<name>A0A4Y2K2B7_ARAVE</name>
<dbReference type="GO" id="GO:0005929">
    <property type="term" value="C:cilium"/>
    <property type="evidence" value="ECO:0007669"/>
    <property type="project" value="TreeGrafter"/>
</dbReference>
<evidence type="ECO:0000256" key="1">
    <source>
        <dbReference type="SAM" id="Coils"/>
    </source>
</evidence>
<dbReference type="GO" id="GO:0048487">
    <property type="term" value="F:beta-tubulin binding"/>
    <property type="evidence" value="ECO:0007669"/>
    <property type="project" value="InterPro"/>
</dbReference>
<keyword evidence="2" id="KW-0969">Cilium</keyword>
<feature type="coiled-coil region" evidence="1">
    <location>
        <begin position="487"/>
        <end position="530"/>
    </location>
</feature>
<dbReference type="AlphaFoldDB" id="A0A4Y2K2B7"/>
<organism evidence="2 3">
    <name type="scientific">Araneus ventricosus</name>
    <name type="common">Orbweaver spider</name>
    <name type="synonym">Epeira ventricosa</name>
    <dbReference type="NCBI Taxonomy" id="182803"/>
    <lineage>
        <taxon>Eukaryota</taxon>
        <taxon>Metazoa</taxon>
        <taxon>Ecdysozoa</taxon>
        <taxon>Arthropoda</taxon>
        <taxon>Chelicerata</taxon>
        <taxon>Arachnida</taxon>
        <taxon>Araneae</taxon>
        <taxon>Araneomorphae</taxon>
        <taxon>Entelegynae</taxon>
        <taxon>Araneoidea</taxon>
        <taxon>Araneidae</taxon>
        <taxon>Araneus</taxon>
    </lineage>
</organism>
<keyword evidence="3" id="KW-1185">Reference proteome</keyword>
<evidence type="ECO:0000313" key="2">
    <source>
        <dbReference type="EMBL" id="GBM95542.1"/>
    </source>
</evidence>
<proteinExistence type="predicted"/>
<evidence type="ECO:0000313" key="3">
    <source>
        <dbReference type="Proteomes" id="UP000499080"/>
    </source>
</evidence>
<accession>A0A4Y2K2B7</accession>
<protein>
    <submittedName>
        <fullName evidence="2">Intraflagellar transport protein 74</fullName>
    </submittedName>
</protein>
<dbReference type="OrthoDB" id="444379at2759"/>
<dbReference type="GO" id="GO:0030992">
    <property type="term" value="C:intraciliary transport particle B"/>
    <property type="evidence" value="ECO:0007669"/>
    <property type="project" value="InterPro"/>
</dbReference>
<keyword evidence="2" id="KW-0282">Flagellum</keyword>
<feature type="coiled-coil region" evidence="1">
    <location>
        <begin position="322"/>
        <end position="438"/>
    </location>
</feature>
<keyword evidence="2" id="KW-0966">Cell projection</keyword>
<sequence>MRKELKNSCTMENFPPQISRQHLSQATSSERYFRLQNTAQTLKRQTSLTEKESRVSNDFIHTPVFNKNVHDRHLIDQGLDITRHKARLENRQVKDKSYYMGLLYRKGYEIGAEIKKLVKQIHLMKADQSTYFSYKQKAENQASELRHLQAILSDYNLVDDMYNTETDIHELAVELDAMKAENGLENDEVEKLFDLKTKKEELIHELETDVSQEKYVADILAATSSPNLKNRYRSLRKVDEELKSSQMKLEEELKILKVKRKRLEDECISLGKSEAYSLIQKLGEEQIKKDNLTKEQSANDKSSFLKQKREYNDLLKCLGNQTRSVKLQIQQFQNELESLNKNNESVRTERAQKMAKLKNREKTIDNFLTTYSEKQTVLENQITELQNKIKMLLEKMSCRLNFDGLGGNWNDSKDEKQIAEEQKAKDSLKQEILELMAKDELEDSLVQEIMTLKEEILMKKSEIDNFSDIKQLEKKFEVKKNELLLQVENVRLQRDAYNAVIKDLQKECEALESQLQESDINKELAKLEKEWHYLEQNNFEIKEFLDEAKISGDYFTVKDNVMVMMKQLNEMLLEI</sequence>
<dbReference type="PANTHER" id="PTHR31432">
    <property type="entry name" value="INTRAFLAGELLAR TRANSPORT PROTEIN 74 HOMOLOG"/>
    <property type="match status" value="1"/>
</dbReference>
<keyword evidence="1" id="KW-0175">Coiled coil</keyword>
<gene>
    <name evidence="2" type="primary">IFT74</name>
    <name evidence="2" type="ORF">AVEN_244262_1</name>
</gene>
<comment type="caution">
    <text evidence="2">The sequence shown here is derived from an EMBL/GenBank/DDBJ whole genome shotgun (WGS) entry which is preliminary data.</text>
</comment>
<dbReference type="GO" id="GO:0035735">
    <property type="term" value="P:intraciliary transport involved in cilium assembly"/>
    <property type="evidence" value="ECO:0007669"/>
    <property type="project" value="TreeGrafter"/>
</dbReference>
<dbReference type="InterPro" id="IPR029602">
    <property type="entry name" value="IFT74"/>
</dbReference>
<dbReference type="EMBL" id="BGPR01004067">
    <property type="protein sequence ID" value="GBM95542.1"/>
    <property type="molecule type" value="Genomic_DNA"/>
</dbReference>
<dbReference type="PANTHER" id="PTHR31432:SF0">
    <property type="entry name" value="INTRAFLAGELLAR TRANSPORT PROTEIN 74 HOMOLOG"/>
    <property type="match status" value="1"/>
</dbReference>